<dbReference type="EMBL" id="CAJNOE010006404">
    <property type="protein sequence ID" value="CAF1523572.1"/>
    <property type="molecule type" value="Genomic_DNA"/>
</dbReference>
<dbReference type="Gene3D" id="3.40.50.300">
    <property type="entry name" value="P-loop containing nucleotide triphosphate hydrolases"/>
    <property type="match status" value="1"/>
</dbReference>
<reference evidence="1" key="1">
    <citation type="submission" date="2021-02" db="EMBL/GenBank/DDBJ databases">
        <authorList>
            <person name="Nowell W R."/>
        </authorList>
    </citation>
    <scope>NUCLEOTIDE SEQUENCE</scope>
</reference>
<feature type="non-terminal residue" evidence="1">
    <location>
        <position position="1"/>
    </location>
</feature>
<dbReference type="AlphaFoldDB" id="A0A815URS1"/>
<accession>A0A815URS1</accession>
<proteinExistence type="predicted"/>
<name>A0A815URS1_9BILA</name>
<dbReference type="InterPro" id="IPR027417">
    <property type="entry name" value="P-loop_NTPase"/>
</dbReference>
<comment type="caution">
    <text evidence="1">The sequence shown here is derived from an EMBL/GenBank/DDBJ whole genome shotgun (WGS) entry which is preliminary data.</text>
</comment>
<evidence type="ECO:0000313" key="1">
    <source>
        <dbReference type="EMBL" id="CAF1523572.1"/>
    </source>
</evidence>
<sequence length="47" mass="5280">IWDFLTSINMILEALPKQRRTGLFSATQTDELEKLIRAGVAIIIVPP</sequence>
<organism evidence="1 2">
    <name type="scientific">Adineta steineri</name>
    <dbReference type="NCBI Taxonomy" id="433720"/>
    <lineage>
        <taxon>Eukaryota</taxon>
        <taxon>Metazoa</taxon>
        <taxon>Spiralia</taxon>
        <taxon>Gnathifera</taxon>
        <taxon>Rotifera</taxon>
        <taxon>Eurotatoria</taxon>
        <taxon>Bdelloidea</taxon>
        <taxon>Adinetida</taxon>
        <taxon>Adinetidae</taxon>
        <taxon>Adineta</taxon>
    </lineage>
</organism>
<evidence type="ECO:0000313" key="2">
    <source>
        <dbReference type="Proteomes" id="UP000663860"/>
    </source>
</evidence>
<gene>
    <name evidence="1" type="ORF">IZO911_LOCUS45915</name>
</gene>
<dbReference type="Proteomes" id="UP000663860">
    <property type="component" value="Unassembled WGS sequence"/>
</dbReference>
<protein>
    <submittedName>
        <fullName evidence="1">Uncharacterized protein</fullName>
    </submittedName>
</protein>